<dbReference type="Gene3D" id="1.10.287.1490">
    <property type="match status" value="1"/>
</dbReference>
<dbReference type="EMBL" id="JAJJVO010000014">
    <property type="protein sequence ID" value="MCC9272839.1"/>
    <property type="molecule type" value="Genomic_DNA"/>
</dbReference>
<organism evidence="2 3">
    <name type="scientific">Enterococcus aquimarinus</name>
    <dbReference type="NCBI Taxonomy" id="328396"/>
    <lineage>
        <taxon>Bacteria</taxon>
        <taxon>Bacillati</taxon>
        <taxon>Bacillota</taxon>
        <taxon>Bacilli</taxon>
        <taxon>Lactobacillales</taxon>
        <taxon>Enterococcaceae</taxon>
        <taxon>Enterococcus</taxon>
    </lineage>
</organism>
<evidence type="ECO:0000256" key="1">
    <source>
        <dbReference type="SAM" id="Coils"/>
    </source>
</evidence>
<name>A0A9E3ZW28_9ENTE</name>
<evidence type="ECO:0000313" key="2">
    <source>
        <dbReference type="EMBL" id="MCC9272839.1"/>
    </source>
</evidence>
<proteinExistence type="predicted"/>
<accession>A0A9E3ZW28</accession>
<dbReference type="Proteomes" id="UP000813384">
    <property type="component" value="Unassembled WGS sequence"/>
</dbReference>
<keyword evidence="1" id="KW-0175">Coiled coil</keyword>
<protein>
    <submittedName>
        <fullName evidence="2">Uncharacterized protein</fullName>
    </submittedName>
</protein>
<evidence type="ECO:0000313" key="3">
    <source>
        <dbReference type="Proteomes" id="UP000813384"/>
    </source>
</evidence>
<feature type="coiled-coil region" evidence="1">
    <location>
        <begin position="27"/>
        <end position="98"/>
    </location>
</feature>
<dbReference type="AlphaFoldDB" id="A0A9E3ZW28"/>
<gene>
    <name evidence="2" type="ORF">K8V42_00845</name>
</gene>
<reference evidence="2" key="2">
    <citation type="submission" date="2021-11" db="EMBL/GenBank/DDBJ databases">
        <authorList>
            <person name="Gilroy R."/>
        </authorList>
    </citation>
    <scope>NUCLEOTIDE SEQUENCE</scope>
    <source>
        <strain evidence="2">150</strain>
    </source>
</reference>
<feature type="non-terminal residue" evidence="2">
    <location>
        <position position="1"/>
    </location>
</feature>
<sequence>VNNETIVNFDSNYNYLEARKWLIKEEIANLNKDIDKNRVQLMNLNGQGELFSTENDLMEADILIRQIEIDEEEINYRIEILKNEIKSLKKQIDEVLSKNPDVIKQMNDRILDYSSRLGVNKYIENKKNFVFINKLKGFSGTVLHKLVISYKLAYIKSIQEYLGIQLPIVLDSPTGREMTQINMENMFELIYDEFHNNQIIIASIYNSPKFRANKIIELTKEEKIFEGTNEIELFENDLL</sequence>
<reference evidence="2" key="1">
    <citation type="journal article" date="2021" name="PeerJ">
        <title>Extensive microbial diversity within the chicken gut microbiome revealed by metagenomics and culture.</title>
        <authorList>
            <person name="Gilroy R."/>
            <person name="Ravi A."/>
            <person name="Getino M."/>
            <person name="Pursley I."/>
            <person name="Horton D.L."/>
            <person name="Alikhan N.F."/>
            <person name="Baker D."/>
            <person name="Gharbi K."/>
            <person name="Hall N."/>
            <person name="Watson M."/>
            <person name="Adriaenssens E.M."/>
            <person name="Foster-Nyarko E."/>
            <person name="Jarju S."/>
            <person name="Secka A."/>
            <person name="Antonio M."/>
            <person name="Oren A."/>
            <person name="Chaudhuri R.R."/>
            <person name="La Ragione R."/>
            <person name="Hildebrand F."/>
            <person name="Pallen M.J."/>
        </authorList>
    </citation>
    <scope>NUCLEOTIDE SEQUENCE</scope>
    <source>
        <strain evidence="2">150</strain>
    </source>
</reference>
<comment type="caution">
    <text evidence="2">The sequence shown here is derived from an EMBL/GenBank/DDBJ whole genome shotgun (WGS) entry which is preliminary data.</text>
</comment>